<comment type="caution">
    <text evidence="1">The sequence shown here is derived from an EMBL/GenBank/DDBJ whole genome shotgun (WGS) entry which is preliminary data.</text>
</comment>
<dbReference type="AlphaFoldDB" id="A0A2H0XGX1"/>
<name>A0A2H0XGX1_UNCKA</name>
<accession>A0A2H0XGX1</accession>
<evidence type="ECO:0008006" key="3">
    <source>
        <dbReference type="Google" id="ProtNLM"/>
    </source>
</evidence>
<sequence>MRFDKEKHSLLLSNLVKEIYKKPSLAATLGFKGGTAAMLFYDLPRGSVDLDFDLLDESKKDKVFKEIKDLADKFGKNLEAVEKRRTLFFLISYEKGAKKIKIEISKRLGKSEFEVRSFLGISVKVMEKNSMLSNKLCALISRRYLAARNLFDTWFFLKNGWEFCPEVVKGNLGVELSEALKKAILFVEKVTRNQILYGLGEFIDDKDKNWLKDNLKDELLFQLKLAAKNVRKEV</sequence>
<organism evidence="1 2">
    <name type="scientific">candidate division WWE3 bacterium CG08_land_8_20_14_0_20_40_13</name>
    <dbReference type="NCBI Taxonomy" id="1975084"/>
    <lineage>
        <taxon>Bacteria</taxon>
        <taxon>Katanobacteria</taxon>
    </lineage>
</organism>
<dbReference type="Proteomes" id="UP000230340">
    <property type="component" value="Unassembled WGS sequence"/>
</dbReference>
<evidence type="ECO:0000313" key="1">
    <source>
        <dbReference type="EMBL" id="PIS23399.1"/>
    </source>
</evidence>
<gene>
    <name evidence="1" type="ORF">COT49_00305</name>
</gene>
<dbReference type="Gene3D" id="3.10.450.620">
    <property type="entry name" value="JHP933, nucleotidyltransferase-like core domain"/>
    <property type="match status" value="1"/>
</dbReference>
<evidence type="ECO:0000313" key="2">
    <source>
        <dbReference type="Proteomes" id="UP000230340"/>
    </source>
</evidence>
<dbReference type="InterPro" id="IPR014942">
    <property type="entry name" value="AbiEii"/>
</dbReference>
<protein>
    <recommendedName>
        <fullName evidence="3">Nucleotidyl transferase AbiEii/AbiGii toxin family protein</fullName>
    </recommendedName>
</protein>
<reference evidence="2" key="1">
    <citation type="submission" date="2017-09" db="EMBL/GenBank/DDBJ databases">
        <title>Depth-based differentiation of microbial function through sediment-hosted aquifers and enrichment of novel symbionts in the deep terrestrial subsurface.</title>
        <authorList>
            <person name="Probst A.J."/>
            <person name="Ladd B."/>
            <person name="Jarett J.K."/>
            <person name="Geller-Mcgrath D.E."/>
            <person name="Sieber C.M.K."/>
            <person name="Emerson J.B."/>
            <person name="Anantharaman K."/>
            <person name="Thomas B.C."/>
            <person name="Malmstrom R."/>
            <person name="Stieglmeier M."/>
            <person name="Klingl A."/>
            <person name="Woyke T."/>
            <person name="Ryan C.M."/>
            <person name="Banfield J.F."/>
        </authorList>
    </citation>
    <scope>NUCLEOTIDE SEQUENCE [LARGE SCALE GENOMIC DNA]</scope>
</reference>
<dbReference type="EMBL" id="PEYT01000003">
    <property type="protein sequence ID" value="PIS23399.1"/>
    <property type="molecule type" value="Genomic_DNA"/>
</dbReference>
<dbReference type="Pfam" id="PF08843">
    <property type="entry name" value="AbiEii"/>
    <property type="match status" value="1"/>
</dbReference>
<proteinExistence type="predicted"/>